<evidence type="ECO:0000313" key="1">
    <source>
        <dbReference type="EMBL" id="RNA19042.1"/>
    </source>
</evidence>
<proteinExistence type="predicted"/>
<dbReference type="Proteomes" id="UP000276133">
    <property type="component" value="Unassembled WGS sequence"/>
</dbReference>
<accession>A0A3M7R618</accession>
<organism evidence="1 2">
    <name type="scientific">Brachionus plicatilis</name>
    <name type="common">Marine rotifer</name>
    <name type="synonym">Brachionus muelleri</name>
    <dbReference type="NCBI Taxonomy" id="10195"/>
    <lineage>
        <taxon>Eukaryota</taxon>
        <taxon>Metazoa</taxon>
        <taxon>Spiralia</taxon>
        <taxon>Gnathifera</taxon>
        <taxon>Rotifera</taxon>
        <taxon>Eurotatoria</taxon>
        <taxon>Monogononta</taxon>
        <taxon>Pseudotrocha</taxon>
        <taxon>Ploima</taxon>
        <taxon>Brachionidae</taxon>
        <taxon>Brachionus</taxon>
    </lineage>
</organism>
<gene>
    <name evidence="1" type="ORF">BpHYR1_028229</name>
</gene>
<keyword evidence="2" id="KW-1185">Reference proteome</keyword>
<name>A0A3M7R618_BRAPC</name>
<evidence type="ECO:0000313" key="2">
    <source>
        <dbReference type="Proteomes" id="UP000276133"/>
    </source>
</evidence>
<dbReference type="AlphaFoldDB" id="A0A3M7R618"/>
<reference evidence="1 2" key="1">
    <citation type="journal article" date="2018" name="Sci. Rep.">
        <title>Genomic signatures of local adaptation to the degree of environmental predictability in rotifers.</title>
        <authorList>
            <person name="Franch-Gras L."/>
            <person name="Hahn C."/>
            <person name="Garcia-Roger E.M."/>
            <person name="Carmona M.J."/>
            <person name="Serra M."/>
            <person name="Gomez A."/>
        </authorList>
    </citation>
    <scope>NUCLEOTIDE SEQUENCE [LARGE SCALE GENOMIC DNA]</scope>
    <source>
        <strain evidence="1">HYR1</strain>
    </source>
</reference>
<protein>
    <submittedName>
        <fullName evidence="1">Uncharacterized protein</fullName>
    </submittedName>
</protein>
<sequence>MFTFSILKRATDGDFNSFIVTRKDSEKYSVFYFKQQIGNPLVKSAIAILLKKKGNFSCLK</sequence>
<comment type="caution">
    <text evidence="1">The sequence shown here is derived from an EMBL/GenBank/DDBJ whole genome shotgun (WGS) entry which is preliminary data.</text>
</comment>
<dbReference type="EMBL" id="REGN01004117">
    <property type="protein sequence ID" value="RNA19042.1"/>
    <property type="molecule type" value="Genomic_DNA"/>
</dbReference>